<dbReference type="AlphaFoldDB" id="A0A246JL55"/>
<dbReference type="Pfam" id="PF03061">
    <property type="entry name" value="4HBT"/>
    <property type="match status" value="1"/>
</dbReference>
<proteinExistence type="predicted"/>
<dbReference type="GO" id="GO:0016289">
    <property type="term" value="F:acyl-CoA hydrolase activity"/>
    <property type="evidence" value="ECO:0007669"/>
    <property type="project" value="UniProtKB-ARBA"/>
</dbReference>
<dbReference type="SUPFAM" id="SSF54637">
    <property type="entry name" value="Thioesterase/thiol ester dehydrase-isomerase"/>
    <property type="match status" value="1"/>
</dbReference>
<dbReference type="NCBIfam" id="TIGR00369">
    <property type="entry name" value="unchar_dom_1"/>
    <property type="match status" value="1"/>
</dbReference>
<dbReference type="InterPro" id="IPR003736">
    <property type="entry name" value="PAAI_dom"/>
</dbReference>
<dbReference type="Gene3D" id="3.10.129.10">
    <property type="entry name" value="Hotdog Thioesterase"/>
    <property type="match status" value="1"/>
</dbReference>
<feature type="domain" description="Thioesterase" evidence="2">
    <location>
        <begin position="67"/>
        <end position="145"/>
    </location>
</feature>
<evidence type="ECO:0000256" key="1">
    <source>
        <dbReference type="ARBA" id="ARBA00022801"/>
    </source>
</evidence>
<dbReference type="CDD" id="cd03443">
    <property type="entry name" value="PaaI_thioesterase"/>
    <property type="match status" value="1"/>
</dbReference>
<accession>A0A246JL55</accession>
<dbReference type="InterPro" id="IPR029069">
    <property type="entry name" value="HotDog_dom_sf"/>
</dbReference>
<dbReference type="OrthoDB" id="4717506at2"/>
<dbReference type="InterPro" id="IPR052723">
    <property type="entry name" value="Acyl-CoA_thioesterase_PaaI"/>
</dbReference>
<dbReference type="Proteomes" id="UP000197468">
    <property type="component" value="Unassembled WGS sequence"/>
</dbReference>
<evidence type="ECO:0000313" key="3">
    <source>
        <dbReference type="EMBL" id="OWQ93384.1"/>
    </source>
</evidence>
<name>A0A246JL55_9BURK</name>
<evidence type="ECO:0000259" key="2">
    <source>
        <dbReference type="Pfam" id="PF03061"/>
    </source>
</evidence>
<dbReference type="InterPro" id="IPR006683">
    <property type="entry name" value="Thioestr_dom"/>
</dbReference>
<reference evidence="3 4" key="1">
    <citation type="journal article" date="2008" name="Int. J. Syst. Evol. Microbiol.">
        <title>Description of Roseateles aquatilis sp. nov. and Roseateles terrae sp. nov., in the class Betaproteobacteria, and emended description of the genus Roseateles.</title>
        <authorList>
            <person name="Gomila M."/>
            <person name="Bowien B."/>
            <person name="Falsen E."/>
            <person name="Moore E.R."/>
            <person name="Lalucat J."/>
        </authorList>
    </citation>
    <scope>NUCLEOTIDE SEQUENCE [LARGE SCALE GENOMIC DNA]</scope>
    <source>
        <strain evidence="3 4">CCUG 48205</strain>
    </source>
</reference>
<dbReference type="PANTHER" id="PTHR42856:SF1">
    <property type="entry name" value="ACYL-COENZYME A THIOESTERASE PAAI"/>
    <property type="match status" value="1"/>
</dbReference>
<dbReference type="EMBL" id="NIOF01000001">
    <property type="protein sequence ID" value="OWQ93384.1"/>
    <property type="molecule type" value="Genomic_DNA"/>
</dbReference>
<keyword evidence="1" id="KW-0378">Hydrolase</keyword>
<sequence>MSAPQSPVDPTVESPVETLASTSSATLAFPVHIPFVQQLGFELVRMGDGEAELRVDIRELHLNSWEVAHGGVLMTLLDVAMAHAARSIHRDLPGFGPGVVTVEMKTSFMRPGEGALRAVGRLLHRSTTMAFCDGSVYGEDGKLCAHSTGTFKYLKALPGKGRSLKALQRSED</sequence>
<keyword evidence="4" id="KW-1185">Reference proteome</keyword>
<comment type="caution">
    <text evidence="3">The sequence shown here is derived from an EMBL/GenBank/DDBJ whole genome shotgun (WGS) entry which is preliminary data.</text>
</comment>
<gene>
    <name evidence="3" type="ORF">CDN99_02575</name>
</gene>
<dbReference type="PANTHER" id="PTHR42856">
    <property type="entry name" value="ACYL-COENZYME A THIOESTERASE PAAI"/>
    <property type="match status" value="1"/>
</dbReference>
<organism evidence="3 4">
    <name type="scientific">Roseateles aquatilis</name>
    <dbReference type="NCBI Taxonomy" id="431061"/>
    <lineage>
        <taxon>Bacteria</taxon>
        <taxon>Pseudomonadati</taxon>
        <taxon>Pseudomonadota</taxon>
        <taxon>Betaproteobacteria</taxon>
        <taxon>Burkholderiales</taxon>
        <taxon>Sphaerotilaceae</taxon>
        <taxon>Roseateles</taxon>
    </lineage>
</organism>
<evidence type="ECO:0000313" key="4">
    <source>
        <dbReference type="Proteomes" id="UP000197468"/>
    </source>
</evidence>
<dbReference type="RefSeq" id="WP_088382529.1">
    <property type="nucleotide sequence ID" value="NZ_NIOF01000001.1"/>
</dbReference>
<protein>
    <submittedName>
        <fullName evidence="3">Phenylacetic acid degradation protein</fullName>
    </submittedName>
</protein>